<dbReference type="PANTHER" id="PTHR36919:SF2">
    <property type="entry name" value="BLL6627 PROTEIN"/>
    <property type="match status" value="1"/>
</dbReference>
<reference evidence="3 4" key="1">
    <citation type="submission" date="2018-08" db="EMBL/GenBank/DDBJ databases">
        <title>Henriciella mobilis sp. nov., isolated from seawater.</title>
        <authorList>
            <person name="Cheng H."/>
            <person name="Wu Y.-H."/>
            <person name="Xu X.-W."/>
            <person name="Guo L.-L."/>
        </authorList>
    </citation>
    <scope>NUCLEOTIDE SEQUENCE [LARGE SCALE GENOMIC DNA]</scope>
    <source>
        <strain evidence="3 4">CCUG67844</strain>
    </source>
</reference>
<accession>A0A399R9M8</accession>
<organism evidence="3 4">
    <name type="scientific">Henriciella algicola</name>
    <dbReference type="NCBI Taxonomy" id="1608422"/>
    <lineage>
        <taxon>Bacteria</taxon>
        <taxon>Pseudomonadati</taxon>
        <taxon>Pseudomonadota</taxon>
        <taxon>Alphaproteobacteria</taxon>
        <taxon>Hyphomonadales</taxon>
        <taxon>Hyphomonadaceae</taxon>
        <taxon>Henriciella</taxon>
    </lineage>
</organism>
<feature type="compositionally biased region" description="Polar residues" evidence="1">
    <location>
        <begin position="7"/>
        <end position="28"/>
    </location>
</feature>
<evidence type="ECO:0000259" key="2">
    <source>
        <dbReference type="Pfam" id="PF09917"/>
    </source>
</evidence>
<gene>
    <name evidence="3" type="ORF">D1222_13940</name>
</gene>
<dbReference type="EMBL" id="QWGA01000008">
    <property type="protein sequence ID" value="RIJ27493.1"/>
    <property type="molecule type" value="Genomic_DNA"/>
</dbReference>
<dbReference type="PANTHER" id="PTHR36919">
    <property type="entry name" value="BLR1215 PROTEIN"/>
    <property type="match status" value="1"/>
</dbReference>
<feature type="domain" description="DUF2147" evidence="2">
    <location>
        <begin position="118"/>
        <end position="226"/>
    </location>
</feature>
<evidence type="ECO:0000256" key="1">
    <source>
        <dbReference type="SAM" id="MobiDB-lite"/>
    </source>
</evidence>
<sequence>MPKRRWQTATLRRSNNTPNGASASSRTCWTRKTGSPCQISSSLKARAILKRCDQDIWQPNRQAGRRPRKITNRQNAGKARIFPSSDLEPAMRLIATSVAILALSLPAAAEPANHNVFGTFYTQAGTSRVTIEDCGDGSPCGRVSAINPNVLEPGTTAEDLRTKAGDPVLGLLILEGFEQKRSDWRGGTIYDPENDKTYAARIKRLADGDLELKGCVGPICQTQIWTEYEGE</sequence>
<dbReference type="Gene3D" id="2.40.128.520">
    <property type="match status" value="1"/>
</dbReference>
<proteinExistence type="predicted"/>
<dbReference type="Pfam" id="PF09917">
    <property type="entry name" value="DUF2147"/>
    <property type="match status" value="1"/>
</dbReference>
<name>A0A399R9M8_9PROT</name>
<feature type="region of interest" description="Disordered" evidence="1">
    <location>
        <begin position="1"/>
        <end position="28"/>
    </location>
</feature>
<dbReference type="Proteomes" id="UP000265845">
    <property type="component" value="Unassembled WGS sequence"/>
</dbReference>
<evidence type="ECO:0000313" key="3">
    <source>
        <dbReference type="EMBL" id="RIJ27493.1"/>
    </source>
</evidence>
<comment type="caution">
    <text evidence="3">The sequence shown here is derived from an EMBL/GenBank/DDBJ whole genome shotgun (WGS) entry which is preliminary data.</text>
</comment>
<keyword evidence="4" id="KW-1185">Reference proteome</keyword>
<protein>
    <submittedName>
        <fullName evidence="3">DUF2147 domain-containing protein</fullName>
    </submittedName>
</protein>
<evidence type="ECO:0000313" key="4">
    <source>
        <dbReference type="Proteomes" id="UP000265845"/>
    </source>
</evidence>
<dbReference type="InterPro" id="IPR019223">
    <property type="entry name" value="DUF2147"/>
</dbReference>
<dbReference type="AlphaFoldDB" id="A0A399R9M8"/>
<dbReference type="OrthoDB" id="9811671at2"/>